<feature type="binding site" evidence="10">
    <location>
        <position position="67"/>
    </location>
    <ligand>
        <name>[4Fe-4S] cluster</name>
        <dbReference type="ChEBI" id="CHEBI:49883"/>
        <label>2</label>
    </ligand>
</feature>
<feature type="binding site" evidence="10">
    <location>
        <position position="474"/>
    </location>
    <ligand>
        <name>[Ni-4Fe-4S] cluster</name>
        <dbReference type="ChEBI" id="CHEBI:47739"/>
    </ligand>
</feature>
<dbReference type="GO" id="GO:0051539">
    <property type="term" value="F:4 iron, 4 sulfur cluster binding"/>
    <property type="evidence" value="ECO:0007669"/>
    <property type="project" value="UniProtKB-UniRule"/>
</dbReference>
<feature type="binding site" evidence="10">
    <location>
        <position position="36"/>
    </location>
    <ligand>
        <name>[4Fe-4S] cluster</name>
        <dbReference type="ChEBI" id="CHEBI:49883"/>
        <label>1</label>
        <note>ligand shared between dimeric partners</note>
    </ligand>
</feature>
<evidence type="ECO:0000256" key="4">
    <source>
        <dbReference type="ARBA" id="ARBA00022723"/>
    </source>
</evidence>
<keyword evidence="3 10" id="KW-0533">Nickel</keyword>
<dbReference type="GO" id="GO:0043885">
    <property type="term" value="F:anaerobic carbon-monoxide dehydrogenase activity"/>
    <property type="evidence" value="ECO:0007669"/>
    <property type="project" value="UniProtKB-UniRule"/>
</dbReference>
<dbReference type="InterPro" id="IPR016101">
    <property type="entry name" value="CO_DH_a-bundle"/>
</dbReference>
<dbReference type="AlphaFoldDB" id="A0A419ET81"/>
<sequence length="653" mass="70913">MSDRSVDKAALNMLRKAKSEGVRTAFDRSDLQEPRCGFGELGLCCQQCYMGPCRIDPFGKGPQYGACGISGDAIVARNIARSAAIGASAHSDHGRDVADNLYLTALGKTQGYEIKDQRKLLALAEEVGVDAFSSDFNMIAAKVADKCLEQFGQQKGELLFAQRAPEKQKARWRNLKVMPRGIDREIVEMLHMVHMGMDADYHNLLLHAIKAALGDGWGGSMIATDLTDIQFGTPTPIRSTANLGVLREDAVNIVVHGHEPTLSEMIVKVARDSEMRALARDNGAEDIVVAGICCTANEILMRQGAPLAGNFLQQELAIVTGAVEAMVVDVQCIMPGLSQVAQCYHTKLITTSKKARIPGAVHYQFEPEKAVDIAKKIVSEAVGNYRRRDRAKVEIPKEKNDLVAGFTVENIFYHLGGKFRPSFKPLNEGIIQGRLRGVVGIVGCNNARLTHDHNYMTIVKELLRHDVLVVTTGCSAGCLSKQGLLNPEAMFTWCGNGLREICEAVGIPPVLHMGSCVDNSRILNACIEMVKEGGIGTDISQLPVAGCAPEAMSDKAVSIGLYVVASGITTHFNPPFRVHGSKKVLEYLSEGMKAEFGAHFIFESDPKKAAGKLIKVLDEKREALKLKPMLYPPLDGESQQKVTEKNAHPVAVG</sequence>
<evidence type="ECO:0000256" key="3">
    <source>
        <dbReference type="ARBA" id="ARBA00022596"/>
    </source>
</evidence>
<feature type="binding site" evidence="10">
    <location>
        <position position="294"/>
    </location>
    <ligand>
        <name>[Ni-4Fe-4S] cluster</name>
        <dbReference type="ChEBI" id="CHEBI:47739"/>
    </ligand>
</feature>
<accession>A0A419ET81</accession>
<dbReference type="GO" id="GO:0006091">
    <property type="term" value="P:generation of precursor metabolites and energy"/>
    <property type="evidence" value="ECO:0007669"/>
    <property type="project" value="InterPro"/>
</dbReference>
<evidence type="ECO:0000256" key="6">
    <source>
        <dbReference type="ARBA" id="ARBA00023004"/>
    </source>
</evidence>
<proteinExistence type="predicted"/>
<comment type="catalytic activity">
    <reaction evidence="8 9">
        <text>CO + 2 oxidized [2Fe-2S]-[ferredoxin] + H2O = 2 reduced [2Fe-2S]-[ferredoxin] + CO2 + 2 H(+)</text>
        <dbReference type="Rhea" id="RHEA:21040"/>
        <dbReference type="Rhea" id="RHEA-COMP:10000"/>
        <dbReference type="Rhea" id="RHEA-COMP:10001"/>
        <dbReference type="ChEBI" id="CHEBI:15377"/>
        <dbReference type="ChEBI" id="CHEBI:15378"/>
        <dbReference type="ChEBI" id="CHEBI:16526"/>
        <dbReference type="ChEBI" id="CHEBI:17245"/>
        <dbReference type="ChEBI" id="CHEBI:33737"/>
        <dbReference type="ChEBI" id="CHEBI:33738"/>
        <dbReference type="EC" id="1.2.7.4"/>
    </reaction>
</comment>
<dbReference type="Gene3D" id="3.40.50.2030">
    <property type="match status" value="2"/>
</dbReference>
<evidence type="ECO:0000256" key="10">
    <source>
        <dbReference type="PIRSR" id="PIRSR005023-1"/>
    </source>
</evidence>
<reference evidence="11 12" key="1">
    <citation type="journal article" date="2017" name="ISME J.">
        <title>Energy and carbon metabolisms in a deep terrestrial subsurface fluid microbial community.</title>
        <authorList>
            <person name="Momper L."/>
            <person name="Jungbluth S.P."/>
            <person name="Lee M.D."/>
            <person name="Amend J.P."/>
        </authorList>
    </citation>
    <scope>NUCLEOTIDE SEQUENCE [LARGE SCALE GENOMIC DNA]</scope>
    <source>
        <strain evidence="11">SURF_17</strain>
    </source>
</reference>
<comment type="cofactor">
    <cofactor evidence="1">
        <name>[4Fe-4S] cluster</name>
        <dbReference type="ChEBI" id="CHEBI:49883"/>
    </cofactor>
</comment>
<keyword evidence="6 9" id="KW-0408">Iron</keyword>
<keyword evidence="2 9" id="KW-0004">4Fe-4S</keyword>
<dbReference type="SUPFAM" id="SSF56821">
    <property type="entry name" value="Prismane protein-like"/>
    <property type="match status" value="1"/>
</dbReference>
<dbReference type="GO" id="GO:0042542">
    <property type="term" value="P:response to hydrogen peroxide"/>
    <property type="evidence" value="ECO:0007669"/>
    <property type="project" value="TreeGrafter"/>
</dbReference>
<dbReference type="InterPro" id="IPR004137">
    <property type="entry name" value="HCP/CODH"/>
</dbReference>
<dbReference type="PANTHER" id="PTHR30109">
    <property type="entry name" value="HYDROXYLAMINE REDUCTASE"/>
    <property type="match status" value="1"/>
</dbReference>
<evidence type="ECO:0000256" key="2">
    <source>
        <dbReference type="ARBA" id="ARBA00022485"/>
    </source>
</evidence>
<feature type="binding site" evidence="10">
    <location>
        <position position="444"/>
    </location>
    <ligand>
        <name>[Ni-4Fe-4S] cluster</name>
        <dbReference type="ChEBI" id="CHEBI:47739"/>
    </ligand>
</feature>
<evidence type="ECO:0000256" key="9">
    <source>
        <dbReference type="PIRNR" id="PIRNR005023"/>
    </source>
</evidence>
<feature type="binding site" evidence="10">
    <location>
        <position position="48"/>
    </location>
    <ligand>
        <name>[4Fe-4S] cluster</name>
        <dbReference type="ChEBI" id="CHEBI:49883"/>
        <label>2</label>
    </ligand>
</feature>
<gene>
    <name evidence="11" type="primary">cooS</name>
    <name evidence="11" type="ORF">C4532_15420</name>
</gene>
<evidence type="ECO:0000256" key="1">
    <source>
        <dbReference type="ARBA" id="ARBA00001966"/>
    </source>
</evidence>
<dbReference type="InterPro" id="IPR011254">
    <property type="entry name" value="Prismane-like_sf"/>
</dbReference>
<keyword evidence="7 9" id="KW-0411">Iron-sulfur</keyword>
<dbReference type="EMBL" id="QZKI01000110">
    <property type="protein sequence ID" value="RJP67005.1"/>
    <property type="molecule type" value="Genomic_DNA"/>
</dbReference>
<dbReference type="Proteomes" id="UP000285961">
    <property type="component" value="Unassembled WGS sequence"/>
</dbReference>
<evidence type="ECO:0000256" key="7">
    <source>
        <dbReference type="ARBA" id="ARBA00023014"/>
    </source>
</evidence>
<dbReference type="EC" id="1.2.7.4" evidence="9"/>
<dbReference type="Pfam" id="PF03063">
    <property type="entry name" value="Prismane"/>
    <property type="match status" value="1"/>
</dbReference>
<dbReference type="GO" id="GO:0004601">
    <property type="term" value="F:peroxidase activity"/>
    <property type="evidence" value="ECO:0007669"/>
    <property type="project" value="TreeGrafter"/>
</dbReference>
<protein>
    <recommendedName>
        <fullName evidence="9">Carbon monoxide dehydrogenase</fullName>
        <ecNumber evidence="9">1.2.7.4</ecNumber>
    </recommendedName>
</protein>
<dbReference type="PANTHER" id="PTHR30109:SF4">
    <property type="entry name" value="CARBON MONOXIDE DEHYDROGENASE"/>
    <property type="match status" value="1"/>
</dbReference>
<dbReference type="InterPro" id="IPR010047">
    <property type="entry name" value="CODH"/>
</dbReference>
<evidence type="ECO:0000313" key="11">
    <source>
        <dbReference type="EMBL" id="RJP67005.1"/>
    </source>
</evidence>
<keyword evidence="4 9" id="KW-0479">Metal-binding</keyword>
<dbReference type="Gene3D" id="1.20.1270.30">
    <property type="match status" value="1"/>
</dbReference>
<dbReference type="GO" id="GO:0016151">
    <property type="term" value="F:nickel cation binding"/>
    <property type="evidence" value="ECO:0007669"/>
    <property type="project" value="InterPro"/>
</dbReference>
<evidence type="ECO:0000313" key="12">
    <source>
        <dbReference type="Proteomes" id="UP000285961"/>
    </source>
</evidence>
<dbReference type="GO" id="GO:0050418">
    <property type="term" value="F:hydroxylamine reductase activity"/>
    <property type="evidence" value="ECO:0007669"/>
    <property type="project" value="TreeGrafter"/>
</dbReference>
<dbReference type="PIRSF" id="PIRSF005023">
    <property type="entry name" value="CODH"/>
    <property type="match status" value="1"/>
</dbReference>
<dbReference type="NCBIfam" id="TIGR01702">
    <property type="entry name" value="CO_DH_cata"/>
    <property type="match status" value="1"/>
</dbReference>
<organism evidence="11 12">
    <name type="scientific">Candidatus Abyssobacteria bacterium SURF_17</name>
    <dbReference type="NCBI Taxonomy" id="2093361"/>
    <lineage>
        <taxon>Bacteria</taxon>
        <taxon>Pseudomonadati</taxon>
        <taxon>Candidatus Hydrogenedentota</taxon>
        <taxon>Candidatus Abyssobacteria</taxon>
    </lineage>
</organism>
<evidence type="ECO:0000256" key="5">
    <source>
        <dbReference type="ARBA" id="ARBA00023002"/>
    </source>
</evidence>
<comment type="caution">
    <text evidence="11">The sequence shown here is derived from an EMBL/GenBank/DDBJ whole genome shotgun (WGS) entry which is preliminary data.</text>
</comment>
<feature type="binding site" evidence="10">
    <location>
        <position position="332"/>
    </location>
    <ligand>
        <name>[Ni-4Fe-4S] cluster</name>
        <dbReference type="ChEBI" id="CHEBI:47739"/>
    </ligand>
</feature>
<evidence type="ECO:0000256" key="8">
    <source>
        <dbReference type="ARBA" id="ARBA00048733"/>
    </source>
</evidence>
<feature type="binding site" evidence="10">
    <location>
        <position position="44"/>
    </location>
    <ligand>
        <name>[4Fe-4S] cluster</name>
        <dbReference type="ChEBI" id="CHEBI:49883"/>
        <label>1</label>
        <note>ligand shared between dimeric partners</note>
    </ligand>
</feature>
<feature type="binding site" evidence="10">
    <location>
        <position position="258"/>
    </location>
    <ligand>
        <name>[Ni-4Fe-4S] cluster</name>
        <dbReference type="ChEBI" id="CHEBI:47739"/>
    </ligand>
</feature>
<dbReference type="InterPro" id="IPR016099">
    <property type="entry name" value="Prismane-like_a/b-sand"/>
</dbReference>
<feature type="binding site" evidence="10">
    <location>
        <position position="516"/>
    </location>
    <ligand>
        <name>[Ni-4Fe-4S] cluster</name>
        <dbReference type="ChEBI" id="CHEBI:47739"/>
    </ligand>
</feature>
<feature type="binding site" evidence="10">
    <location>
        <position position="53"/>
    </location>
    <ligand>
        <name>[4Fe-4S] cluster</name>
        <dbReference type="ChEBI" id="CHEBI:49883"/>
        <label>2</label>
    </ligand>
</feature>
<feature type="binding site" evidence="10">
    <location>
        <position position="45"/>
    </location>
    <ligand>
        <name>[4Fe-4S] cluster</name>
        <dbReference type="ChEBI" id="CHEBI:49883"/>
        <label>2</label>
    </ligand>
</feature>
<keyword evidence="5 9" id="KW-0560">Oxidoreductase</keyword>
<name>A0A419ET81_9BACT</name>